<evidence type="ECO:0000313" key="5">
    <source>
        <dbReference type="Proteomes" id="UP000016662"/>
    </source>
</evidence>
<accession>U2KDH4</accession>
<dbReference type="HOGENOM" id="CLU_010686_0_5_9"/>
<dbReference type="SUPFAM" id="SSF53041">
    <property type="entry name" value="Resolvase-like"/>
    <property type="match status" value="1"/>
</dbReference>
<evidence type="ECO:0000259" key="3">
    <source>
        <dbReference type="PROSITE" id="PS51737"/>
    </source>
</evidence>
<dbReference type="eggNOG" id="COG1961">
    <property type="taxonomic scope" value="Bacteria"/>
</dbReference>
<dbReference type="InterPro" id="IPR050639">
    <property type="entry name" value="SSR_resolvase"/>
</dbReference>
<feature type="coiled-coil region" evidence="1">
    <location>
        <begin position="420"/>
        <end position="471"/>
    </location>
</feature>
<comment type="caution">
    <text evidence="4">The sequence shown here is derived from an EMBL/GenBank/DDBJ whole genome shotgun (WGS) entry which is preliminary data.</text>
</comment>
<keyword evidence="5" id="KW-1185">Reference proteome</keyword>
<dbReference type="PANTHER" id="PTHR30461">
    <property type="entry name" value="DNA-INVERTASE FROM LAMBDOID PROPHAGE"/>
    <property type="match status" value="1"/>
</dbReference>
<dbReference type="OrthoDB" id="9769353at2"/>
<protein>
    <submittedName>
        <fullName evidence="4">Resolvase protein</fullName>
    </submittedName>
</protein>
<dbReference type="Pfam" id="PF00239">
    <property type="entry name" value="Resolvase"/>
    <property type="match status" value="1"/>
</dbReference>
<dbReference type="InterPro" id="IPR011109">
    <property type="entry name" value="DNA_bind_recombinase_dom"/>
</dbReference>
<sequence length="518" mass="60261">MPKVTTIPPRKQRNHAVTSQETRRIRVAAYCRVSTDTEEQATSYQAQIAHYEEVIHRNPEWVFAGIYADDGISATSTKHREQFHQMIQDCMDGKIDMLITKSISRFARNTVDCLNYIRQLKAQNIPIYFEKESINTMDAKGEVLITIMASLAQQESESLSQNVKLGMQYRFQQGKVMVNASCFLGYDKDENGDLVINPEQAETVKRIYREYLEGASCQQIARGLERDGIRTARGYTRWHDSSIRLILENEKYMGDALLQKTYTVDFLKKKRIKNNGEMPQYYVEDDHEAIIPRALFLQVQEEIARRGSQVDCMGRRRGFSANHCFTGLLYCAECGEQFRRIHWNNRGCKSVVWRCMTRLEKKGACHARTVYEESLKQTFVDALNQLTGGSETYLSILQENMAEVIEMEQSNLPEEIQRKLDVLQKKLIECAERHEDYEEIAQEIFRLREQKEQALRENVSQQEQKDRMRELQEFLVAQPHHITEFDETLVRHLLTKVTVSSDRLDFTFQSGVTVSIEK</sequence>
<feature type="domain" description="Recombinase" evidence="3">
    <location>
        <begin position="183"/>
        <end position="309"/>
    </location>
</feature>
<reference evidence="4 5" key="1">
    <citation type="submission" date="2013-07" db="EMBL/GenBank/DDBJ databases">
        <authorList>
            <person name="Weinstock G."/>
            <person name="Sodergren E."/>
            <person name="Wylie T."/>
            <person name="Fulton L."/>
            <person name="Fulton R."/>
            <person name="Fronick C."/>
            <person name="O'Laughlin M."/>
            <person name="Godfrey J."/>
            <person name="Miner T."/>
            <person name="Herter B."/>
            <person name="Appelbaum E."/>
            <person name="Cordes M."/>
            <person name="Lek S."/>
            <person name="Wollam A."/>
            <person name="Pepin K.H."/>
            <person name="Palsikar V.B."/>
            <person name="Mitreva M."/>
            <person name="Wilson R.K."/>
        </authorList>
    </citation>
    <scope>NUCLEOTIDE SEQUENCE [LARGE SCALE GENOMIC DNA]</scope>
    <source>
        <strain evidence="4 5">ATCC 27760</strain>
    </source>
</reference>
<dbReference type="AlphaFoldDB" id="U2KDH4"/>
<dbReference type="RefSeq" id="WP_021681025.1">
    <property type="nucleotide sequence ID" value="NZ_KI260325.1"/>
</dbReference>
<dbReference type="Pfam" id="PF13408">
    <property type="entry name" value="Zn_ribbon_recom"/>
    <property type="match status" value="1"/>
</dbReference>
<dbReference type="GO" id="GO:0003677">
    <property type="term" value="F:DNA binding"/>
    <property type="evidence" value="ECO:0007669"/>
    <property type="project" value="InterPro"/>
</dbReference>
<dbReference type="CDD" id="cd00338">
    <property type="entry name" value="Ser_Recombinase"/>
    <property type="match status" value="1"/>
</dbReference>
<dbReference type="InterPro" id="IPR036162">
    <property type="entry name" value="Resolvase-like_N_sf"/>
</dbReference>
<organism evidence="4 5">
    <name type="scientific">Ruminococcus callidus ATCC 27760</name>
    <dbReference type="NCBI Taxonomy" id="411473"/>
    <lineage>
        <taxon>Bacteria</taxon>
        <taxon>Bacillati</taxon>
        <taxon>Bacillota</taxon>
        <taxon>Clostridia</taxon>
        <taxon>Eubacteriales</taxon>
        <taxon>Oscillospiraceae</taxon>
        <taxon>Ruminococcus</taxon>
    </lineage>
</organism>
<name>U2KDH4_9FIRM</name>
<keyword evidence="1" id="KW-0175">Coiled coil</keyword>
<dbReference type="InterPro" id="IPR025827">
    <property type="entry name" value="Zn_ribbon_recom_dom"/>
</dbReference>
<gene>
    <name evidence="4" type="ORF">RUMCAL_02839</name>
</gene>
<dbReference type="Pfam" id="PF07508">
    <property type="entry name" value="Recombinase"/>
    <property type="match status" value="1"/>
</dbReference>
<evidence type="ECO:0000259" key="2">
    <source>
        <dbReference type="PROSITE" id="PS51736"/>
    </source>
</evidence>
<feature type="domain" description="Resolvase/invertase-type recombinase catalytic" evidence="2">
    <location>
        <begin position="26"/>
        <end position="174"/>
    </location>
</feature>
<dbReference type="EMBL" id="AWVF01000360">
    <property type="protein sequence ID" value="ERJ90317.1"/>
    <property type="molecule type" value="Genomic_DNA"/>
</dbReference>
<dbReference type="InterPro" id="IPR038109">
    <property type="entry name" value="DNA_bind_recomb_sf"/>
</dbReference>
<dbReference type="Gene3D" id="3.40.50.1390">
    <property type="entry name" value="Resolvase, N-terminal catalytic domain"/>
    <property type="match status" value="1"/>
</dbReference>
<dbReference type="InterPro" id="IPR006119">
    <property type="entry name" value="Resolv_N"/>
</dbReference>
<evidence type="ECO:0000256" key="1">
    <source>
        <dbReference type="SAM" id="Coils"/>
    </source>
</evidence>
<dbReference type="Proteomes" id="UP000016662">
    <property type="component" value="Unassembled WGS sequence"/>
</dbReference>
<dbReference type="STRING" id="411473.RUMCAL_02839"/>
<dbReference type="SMART" id="SM00857">
    <property type="entry name" value="Resolvase"/>
    <property type="match status" value="1"/>
</dbReference>
<dbReference type="PANTHER" id="PTHR30461:SF23">
    <property type="entry name" value="DNA RECOMBINASE-RELATED"/>
    <property type="match status" value="1"/>
</dbReference>
<dbReference type="GO" id="GO:0000150">
    <property type="term" value="F:DNA strand exchange activity"/>
    <property type="evidence" value="ECO:0007669"/>
    <property type="project" value="InterPro"/>
</dbReference>
<dbReference type="PATRIC" id="fig|411473.3.peg.2381"/>
<dbReference type="Gene3D" id="3.90.1750.20">
    <property type="entry name" value="Putative Large Serine Recombinase, Chain B, Domain 2"/>
    <property type="match status" value="1"/>
</dbReference>
<evidence type="ECO:0000313" key="4">
    <source>
        <dbReference type="EMBL" id="ERJ90317.1"/>
    </source>
</evidence>
<dbReference type="PROSITE" id="PS51737">
    <property type="entry name" value="RECOMBINASE_DNA_BIND"/>
    <property type="match status" value="1"/>
</dbReference>
<dbReference type="PROSITE" id="PS51736">
    <property type="entry name" value="RECOMBINASES_3"/>
    <property type="match status" value="1"/>
</dbReference>
<proteinExistence type="predicted"/>